<sequence length="202" mass="22856">MWKFSKWPSLVRAIITVAIVIISLASITYIGQVQMIKPYVANLDSSSESDKSDSITDKDEENHEKAKEQTNGKYQEWFDTSTKGTSDSSSTSSSSSTDDSVTRDQKAALKKAEFYSEYLHSSKKDIYHQLTSEYGNKFSEEDAQYAIDHLKADYNKNALESAKTYAKSLNMSTREIYDQLISEYGGRFTPSEAQYAIDHLDK</sequence>
<evidence type="ECO:0000313" key="5">
    <source>
        <dbReference type="Proteomes" id="UP000044616"/>
    </source>
</evidence>
<evidence type="ECO:0000256" key="1">
    <source>
        <dbReference type="SAM" id="MobiDB-lite"/>
    </source>
</evidence>
<reference evidence="4 5" key="1">
    <citation type="submission" date="2014-05" db="EMBL/GenBank/DDBJ databases">
        <authorList>
            <person name="Aslett A.Martin."/>
            <person name="De Silva Nishadi"/>
        </authorList>
    </citation>
    <scope>NUCLEOTIDE SEQUENCE [LARGE SCALE GENOMIC DNA]</scope>
</reference>
<accession>A0A077UE41</accession>
<feature type="compositionally biased region" description="Low complexity" evidence="1">
    <location>
        <begin position="79"/>
        <end position="99"/>
    </location>
</feature>
<dbReference type="InterPro" id="IPR011434">
    <property type="entry name" value="Ltp-like_HTH"/>
</dbReference>
<evidence type="ECO:0000313" key="4">
    <source>
        <dbReference type="EMBL" id="CDR26560.1"/>
    </source>
</evidence>
<evidence type="ECO:0000259" key="3">
    <source>
        <dbReference type="Pfam" id="PF07553"/>
    </source>
</evidence>
<keyword evidence="4" id="KW-0449">Lipoprotein</keyword>
<keyword evidence="2" id="KW-0812">Transmembrane</keyword>
<protein>
    <submittedName>
        <fullName evidence="4">Surface lipoprotein-related protein</fullName>
    </submittedName>
</protein>
<evidence type="ECO:0000256" key="2">
    <source>
        <dbReference type="SAM" id="Phobius"/>
    </source>
</evidence>
<keyword evidence="2" id="KW-0472">Membrane</keyword>
<gene>
    <name evidence="4" type="ORF">ERS140147_00074</name>
</gene>
<dbReference type="Gene3D" id="1.10.10.10">
    <property type="entry name" value="Winged helix-like DNA-binding domain superfamily/Winged helix DNA-binding domain"/>
    <property type="match status" value="2"/>
</dbReference>
<keyword evidence="2" id="KW-1133">Transmembrane helix</keyword>
<feature type="region of interest" description="Disordered" evidence="1">
    <location>
        <begin position="44"/>
        <end position="102"/>
    </location>
</feature>
<dbReference type="InterPro" id="IPR036388">
    <property type="entry name" value="WH-like_DNA-bd_sf"/>
</dbReference>
<feature type="domain" description="Putative host cell surface-exposed lipoprotein Ltp-like HTH region" evidence="3">
    <location>
        <begin position="153"/>
        <end position="200"/>
    </location>
</feature>
<feature type="domain" description="Putative host cell surface-exposed lipoprotein Ltp-like HTH region" evidence="3">
    <location>
        <begin position="105"/>
        <end position="150"/>
    </location>
</feature>
<dbReference type="Pfam" id="PF07553">
    <property type="entry name" value="Lipoprotein_Ltp"/>
    <property type="match status" value="2"/>
</dbReference>
<proteinExistence type="predicted"/>
<organism evidence="4 5">
    <name type="scientific">Staphylococcus schweitzeri</name>
    <dbReference type="NCBI Taxonomy" id="1654388"/>
    <lineage>
        <taxon>Bacteria</taxon>
        <taxon>Bacillati</taxon>
        <taxon>Bacillota</taxon>
        <taxon>Bacilli</taxon>
        <taxon>Bacillales</taxon>
        <taxon>Staphylococcaceae</taxon>
        <taxon>Staphylococcus</taxon>
    </lineage>
</organism>
<dbReference type="Proteomes" id="UP000044616">
    <property type="component" value="Unassembled WGS sequence"/>
</dbReference>
<name>A0A077UE41_9STAP</name>
<dbReference type="AlphaFoldDB" id="A0A077UE41"/>
<feature type="compositionally biased region" description="Basic and acidic residues" evidence="1">
    <location>
        <begin position="48"/>
        <end position="70"/>
    </location>
</feature>
<feature type="transmembrane region" description="Helical" evidence="2">
    <location>
        <begin position="12"/>
        <end position="30"/>
    </location>
</feature>
<dbReference type="EMBL" id="CCEH01000001">
    <property type="protein sequence ID" value="CDR26560.1"/>
    <property type="molecule type" value="Genomic_DNA"/>
</dbReference>